<dbReference type="OMA" id="GMIANNE"/>
<feature type="compositionally biased region" description="Basic and acidic residues" evidence="2">
    <location>
        <begin position="292"/>
        <end position="301"/>
    </location>
</feature>
<dbReference type="GO" id="GO:0004842">
    <property type="term" value="F:ubiquitin-protein transferase activity"/>
    <property type="evidence" value="ECO:0000318"/>
    <property type="project" value="GO_Central"/>
</dbReference>
<dbReference type="SMART" id="SM00184">
    <property type="entry name" value="RING"/>
    <property type="match status" value="1"/>
</dbReference>
<proteinExistence type="predicted"/>
<dbReference type="GeneID" id="816015"/>
<dbReference type="EMBL" id="CP002685">
    <property type="protein sequence ID" value="AEC06379.1"/>
    <property type="molecule type" value="Genomic_DNA"/>
</dbReference>
<reference evidence="6" key="5">
    <citation type="submission" date="2016-05" db="EMBL/GenBank/DDBJ databases">
        <authorList>
            <person name="Krishnakumar V."/>
            <person name="Cheng C.-Y."/>
            <person name="Chan A.P."/>
            <person name="Schobel S."/>
            <person name="Kim M."/>
            <person name="Ferlanti E.S."/>
            <person name="Belyaeva I."/>
            <person name="Rosen B.D."/>
            <person name="Micklem G."/>
            <person name="Miller J.R."/>
            <person name="Vaughn M."/>
            <person name="Town C.D."/>
        </authorList>
    </citation>
    <scope>NUCLEOTIDE SEQUENCE</scope>
</reference>
<feature type="domain" description="RING-type" evidence="3">
    <location>
        <begin position="123"/>
        <end position="170"/>
    </location>
</feature>
<dbReference type="GO" id="GO:2000028">
    <property type="term" value="P:regulation of photoperiodism, flowering"/>
    <property type="evidence" value="ECO:0000318"/>
    <property type="project" value="GO_Central"/>
</dbReference>
<dbReference type="GO" id="GO:0090227">
    <property type="term" value="P:regulation of red or far-red light signaling pathway"/>
    <property type="evidence" value="ECO:0000318"/>
    <property type="project" value="GO_Central"/>
</dbReference>
<dbReference type="GO" id="GO:0008270">
    <property type="term" value="F:zinc ion binding"/>
    <property type="evidence" value="ECO:0007669"/>
    <property type="project" value="UniProtKB-KW"/>
</dbReference>
<reference evidence="5" key="3">
    <citation type="submission" date="2002-02" db="EMBL/GenBank/DDBJ databases">
        <authorList>
            <person name="Town C.D."/>
            <person name="Kaul S."/>
        </authorList>
    </citation>
    <scope>NUCLEOTIDE SEQUENCE</scope>
</reference>
<evidence type="ECO:0000256" key="1">
    <source>
        <dbReference type="PROSITE-ProRule" id="PRU00175"/>
    </source>
</evidence>
<keyword evidence="1" id="KW-0863">Zinc-finger</keyword>
<dbReference type="EMBL" id="AC007267">
    <property type="protein sequence ID" value="AAD26908.1"/>
    <property type="molecule type" value="Genomic_DNA"/>
</dbReference>
<keyword evidence="7" id="KW-1185">Reference proteome</keyword>
<evidence type="ECO:0000313" key="6">
    <source>
        <dbReference type="EMBL" id="AEC06379.1"/>
    </source>
</evidence>
<accession>Q9SHV0</accession>
<reference evidence="7" key="6">
    <citation type="journal article" date="2017" name="Plant J.">
        <title>Araport11: a complete reannotation of the Arabidopsis thaliana reference genome.</title>
        <authorList>
            <person name="Cheng C.Y."/>
            <person name="Krishnakumar V."/>
            <person name="Chan A.P."/>
            <person name="Thibaud-Nissen F."/>
            <person name="Schobel S."/>
            <person name="Town C.D."/>
        </authorList>
    </citation>
    <scope>GENOME REANNOTATION</scope>
    <source>
        <strain evidence="7">cv. Columbia</strain>
    </source>
</reference>
<dbReference type="PaxDb" id="3702-AT2G15260.1"/>
<dbReference type="Proteomes" id="UP000006548">
    <property type="component" value="Chromosome 2"/>
</dbReference>
<dbReference type="PANTHER" id="PTHR46798">
    <property type="entry name" value="OS09G0511500 PROTEIN"/>
    <property type="match status" value="1"/>
</dbReference>
<dbReference type="InterPro" id="IPR013083">
    <property type="entry name" value="Znf_RING/FYVE/PHD"/>
</dbReference>
<dbReference type="TAIR" id="AT2G15260"/>
<evidence type="ECO:0000256" key="2">
    <source>
        <dbReference type="SAM" id="MobiDB-lite"/>
    </source>
</evidence>
<dbReference type="Araport" id="AT2G15260"/>
<dbReference type="InterPro" id="IPR001841">
    <property type="entry name" value="Znf_RING"/>
</dbReference>
<organism evidence="5">
    <name type="scientific">Arabidopsis thaliana</name>
    <name type="common">Mouse-ear cress</name>
    <dbReference type="NCBI Taxonomy" id="3702"/>
    <lineage>
        <taxon>Eukaryota</taxon>
        <taxon>Viridiplantae</taxon>
        <taxon>Streptophyta</taxon>
        <taxon>Embryophyta</taxon>
        <taxon>Tracheophyta</taxon>
        <taxon>Spermatophyta</taxon>
        <taxon>Magnoliopsida</taxon>
        <taxon>eudicotyledons</taxon>
        <taxon>Gunneridae</taxon>
        <taxon>Pentapetalae</taxon>
        <taxon>rosids</taxon>
        <taxon>malvids</taxon>
        <taxon>Brassicales</taxon>
        <taxon>Brassicaceae</taxon>
        <taxon>Camelineae</taxon>
        <taxon>Arabidopsis</taxon>
    </lineage>
</organism>
<dbReference type="SMR" id="Q9SHV0"/>
<dbReference type="PANTHER" id="PTHR46798:SF17">
    <property type="entry name" value="RING_U-BOX SUPERFAMILY PROTEIN"/>
    <property type="match status" value="1"/>
</dbReference>
<dbReference type="Pfam" id="PF13639">
    <property type="entry name" value="zf-RING_2"/>
    <property type="match status" value="1"/>
</dbReference>
<feature type="compositionally biased region" description="Gly residues" evidence="2">
    <location>
        <begin position="306"/>
        <end position="318"/>
    </location>
</feature>
<dbReference type="ExpressionAtlas" id="Q9SHV0">
    <property type="expression patterns" value="baseline and differential"/>
</dbReference>
<dbReference type="AlphaFoldDB" id="Q9SHV0"/>
<dbReference type="Gene3D" id="3.30.40.10">
    <property type="entry name" value="Zinc/RING finger domain, C3HC4 (zinc finger)"/>
    <property type="match status" value="1"/>
</dbReference>
<dbReference type="CDD" id="cd16448">
    <property type="entry name" value="RING-H2"/>
    <property type="match status" value="1"/>
</dbReference>
<dbReference type="PIR" id="G84526">
    <property type="entry name" value="G84526"/>
</dbReference>
<sequence length="362" mass="40381">MARTIKYRLLIEFHRVNKQVERIYSKSSGSSNVNEGKRFAFDLNVEPVDETLDLNVEPVDEENRDALNPVDEENHDSMNHVAKQNHDSSNHVDQEIRDSQNLIDEENHDSPKDSDYLGDLDLCSICRGALVNENDVQRTLVTLKCVHKFHLDCIGSAYNAKGFMECPNCRNIEPGHWQFSDGTHFNPNGMIANNEEEEEDNDPGSFSQMIVKSEVCPFGCLGQRYPFDPLGRSDISMINAPMNLSCPSTSTVQLNPSDVWESTQPFLSSRHHLMVEDEIYRMIYGDRIEMGERSGNHRGRESNGNGDNGGSSTFGGNGNGNGINATVLCSSRTGSSNYFSTSQVKVTIQRLENVHGLIGISS</sequence>
<dbReference type="SUPFAM" id="SSF57850">
    <property type="entry name" value="RING/U-box"/>
    <property type="match status" value="1"/>
</dbReference>
<keyword evidence="1" id="KW-0479">Metal-binding</keyword>
<evidence type="ECO:0000313" key="7">
    <source>
        <dbReference type="Proteomes" id="UP000006548"/>
    </source>
</evidence>
<dbReference type="KEGG" id="ath:AT2G15260"/>
<dbReference type="InterPro" id="IPR044274">
    <property type="entry name" value="RFI2"/>
</dbReference>
<protein>
    <submittedName>
        <fullName evidence="6">RING/U-box superfamily protein</fullName>
    </submittedName>
</protein>
<reference evidence="6 7" key="1">
    <citation type="journal article" date="1999" name="Nature">
        <title>Sequence and analysis of chromosome 2 of the plant Arabidopsis thaliana.</title>
        <authorList>
            <person name="Lin X."/>
            <person name="Kaul S."/>
            <person name="Rounsley S."/>
            <person name="Shea T.P."/>
            <person name="Benito M.I."/>
            <person name="Town C.D."/>
            <person name="Fujii C.Y."/>
            <person name="Mason T."/>
            <person name="Bowman C.L."/>
            <person name="Barnstead M."/>
            <person name="Feldblyum T.V."/>
            <person name="Buell C.R."/>
            <person name="Ketchum K.A."/>
            <person name="Lee J."/>
            <person name="Ronning C.M."/>
            <person name="Koo H.L."/>
            <person name="Moffat K.S."/>
            <person name="Cronin L.A."/>
            <person name="Shen M."/>
            <person name="Pai G."/>
            <person name="Van Aken S."/>
            <person name="Umayam L."/>
            <person name="Tallon L.J."/>
            <person name="Gill J.E."/>
            <person name="Adams M.D."/>
            <person name="Carrera A.J."/>
            <person name="Creasy T.H."/>
            <person name="Goodman H.M."/>
            <person name="Somerville C.R."/>
            <person name="Copenhaver G.P."/>
            <person name="Preuss D."/>
            <person name="Nierman W.C."/>
            <person name="White O."/>
            <person name="Eisen J.A."/>
            <person name="Salzberg S.L."/>
            <person name="Fraser C.M."/>
            <person name="Venter J.C."/>
        </authorList>
    </citation>
    <scope>NUCLEOTIDE SEQUENCE [LARGE SCALE GENOMIC DNA]</scope>
    <source>
        <strain evidence="7">cv. Columbia</strain>
    </source>
</reference>
<dbReference type="GO" id="GO:0005634">
    <property type="term" value="C:nucleus"/>
    <property type="evidence" value="ECO:0000318"/>
    <property type="project" value="GO_Central"/>
</dbReference>
<gene>
    <name evidence="4 6" type="ordered locus">At2g15260</name>
    <name evidence="6" type="ORF">F27O10.9</name>
    <name evidence="6" type="ORF">F27O10_9</name>
</gene>
<evidence type="ECO:0000313" key="4">
    <source>
        <dbReference type="Araport" id="AT2G15260"/>
    </source>
</evidence>
<reference evidence="6" key="4">
    <citation type="submission" date="2011-02" db="EMBL/GenBank/DDBJ databases">
        <authorList>
            <consortium name="TAIR"/>
            <person name="Swarbreck D."/>
            <person name="Lamesch P."/>
            <person name="Wilks C."/>
            <person name="Huala E."/>
        </authorList>
    </citation>
    <scope>NUCLEOTIDE SEQUENCE</scope>
</reference>
<name>Q9SHV0_ARATH</name>
<evidence type="ECO:0000259" key="3">
    <source>
        <dbReference type="PROSITE" id="PS50089"/>
    </source>
</evidence>
<feature type="region of interest" description="Disordered" evidence="2">
    <location>
        <begin position="292"/>
        <end position="318"/>
    </location>
</feature>
<dbReference type="PROSITE" id="PS50089">
    <property type="entry name" value="ZF_RING_2"/>
    <property type="match status" value="1"/>
</dbReference>
<keyword evidence="1" id="KW-0862">Zinc</keyword>
<dbReference type="HOGENOM" id="CLU_065458_0_0_1"/>
<reference evidence="5" key="2">
    <citation type="submission" date="2000-03" db="EMBL/GenBank/DDBJ databases">
        <authorList>
            <person name="Lin X."/>
            <person name="Kaul S."/>
            <person name="Shea T.P."/>
            <person name="Fujii C.Y."/>
            <person name="Shen M."/>
            <person name="VanAken S.E."/>
            <person name="Barnstead M.E."/>
            <person name="Mason T.M."/>
            <person name="Bowman C.L."/>
            <person name="Ronning C.M."/>
            <person name="Benito M.-I."/>
            <person name="Carrera A.J."/>
            <person name="Creasy T.H."/>
            <person name="Buell C.R."/>
            <person name="Town C.D."/>
            <person name="Nierman W.C."/>
            <person name="Fraser C.M."/>
            <person name="Venter J.C."/>
        </authorList>
    </citation>
    <scope>NUCLEOTIDE SEQUENCE</scope>
</reference>
<evidence type="ECO:0000313" key="5">
    <source>
        <dbReference type="EMBL" id="AAD26908.1"/>
    </source>
</evidence>